<sequence length="247" mass="27475">MVRKDLGDFEAAPAAEVCHNRTCGLGTADAHLGPQVQVSMCKEKATGAETVGQDLYKGSFMIFYSISPFLSEIELFWEISEREFKGGSRRFFGSAIPSARRGDLQRLQEYYFSYRKQLDKTFLLQAVTTSTNGWTDAGHAVNQVYDMLYMMGRDDIVVGMGGEGGILPNGTILPNVGGYLPIIDQENGTAGYCRYRQAIPMGLGGRLDIDSSNGFRKSFLPQARTDLSFWLCHLELQKRAYHVCHAL</sequence>
<reference evidence="1" key="1">
    <citation type="journal article" date="2013" name="Genome Biol.">
        <title>Reference genomes and transcriptomes of Nicotiana sylvestris and Nicotiana tomentosiformis.</title>
        <authorList>
            <person name="Sierro N."/>
            <person name="Battey J.N."/>
            <person name="Ouadi S."/>
            <person name="Bovet L."/>
            <person name="Goepfert S."/>
            <person name="Bakaher N."/>
            <person name="Peitsch M.C."/>
            <person name="Ivanov N.V."/>
        </authorList>
    </citation>
    <scope>NUCLEOTIDE SEQUENCE [LARGE SCALE GENOMIC DNA]</scope>
</reference>
<dbReference type="GO" id="GO:0016799">
    <property type="term" value="F:hydrolase activity, hydrolyzing N-glycosyl compounds"/>
    <property type="evidence" value="ECO:0007669"/>
    <property type="project" value="InterPro"/>
</dbReference>
<dbReference type="PANTHER" id="PTHR46692:SF1">
    <property type="entry name" value="NUCLEOSIDE HYDROLASE 3-RELATED"/>
    <property type="match status" value="1"/>
</dbReference>
<dbReference type="Gene3D" id="3.90.245.10">
    <property type="entry name" value="Ribonucleoside hydrolase-like"/>
    <property type="match status" value="1"/>
</dbReference>
<protein>
    <submittedName>
        <fullName evidence="2">Uncharacterized protein LOC104234211</fullName>
    </submittedName>
</protein>
<dbReference type="STRING" id="4096.A0A1U7X5C1"/>
<dbReference type="AlphaFoldDB" id="A0A1U7X5C1"/>
<dbReference type="InterPro" id="IPR036452">
    <property type="entry name" value="Ribo_hydro-like"/>
</dbReference>
<name>A0A1U7X5C1_NICSY</name>
<dbReference type="RefSeq" id="XP_009786043.1">
    <property type="nucleotide sequence ID" value="XM_009787741.1"/>
</dbReference>
<evidence type="ECO:0000313" key="2">
    <source>
        <dbReference type="RefSeq" id="XP_009786043.1"/>
    </source>
</evidence>
<dbReference type="PANTHER" id="PTHR46692">
    <property type="entry name" value="INOSINE-URIDINE PREFERRING NUCLEOSIDE HYDROLASE FAMILY PROTEIN"/>
    <property type="match status" value="1"/>
</dbReference>
<organism evidence="1 2">
    <name type="scientific">Nicotiana sylvestris</name>
    <name type="common">Wood tobacco</name>
    <name type="synonym">South American tobacco</name>
    <dbReference type="NCBI Taxonomy" id="4096"/>
    <lineage>
        <taxon>Eukaryota</taxon>
        <taxon>Viridiplantae</taxon>
        <taxon>Streptophyta</taxon>
        <taxon>Embryophyta</taxon>
        <taxon>Tracheophyta</taxon>
        <taxon>Spermatophyta</taxon>
        <taxon>Magnoliopsida</taxon>
        <taxon>eudicotyledons</taxon>
        <taxon>Gunneridae</taxon>
        <taxon>Pentapetalae</taxon>
        <taxon>asterids</taxon>
        <taxon>lamiids</taxon>
        <taxon>Solanales</taxon>
        <taxon>Solanaceae</taxon>
        <taxon>Nicotianoideae</taxon>
        <taxon>Nicotianeae</taxon>
        <taxon>Nicotiana</taxon>
    </lineage>
</organism>
<reference evidence="2" key="2">
    <citation type="submission" date="2025-08" db="UniProtKB">
        <authorList>
            <consortium name="RefSeq"/>
        </authorList>
    </citation>
    <scope>IDENTIFICATION</scope>
    <source>
        <tissue evidence="2">Leaf</tissue>
    </source>
</reference>
<keyword evidence="1" id="KW-1185">Reference proteome</keyword>
<proteinExistence type="predicted"/>
<evidence type="ECO:0000313" key="1">
    <source>
        <dbReference type="Proteomes" id="UP000189701"/>
    </source>
</evidence>
<dbReference type="Proteomes" id="UP000189701">
    <property type="component" value="Unplaced"/>
</dbReference>
<gene>
    <name evidence="2" type="primary">LOC104234211</name>
</gene>
<accession>A0A1U7X5C1</accession>
<dbReference type="eggNOG" id="KOG2938">
    <property type="taxonomic scope" value="Eukaryota"/>
</dbReference>